<evidence type="ECO:0000313" key="5">
    <source>
        <dbReference type="Proteomes" id="UP001603978"/>
    </source>
</evidence>
<dbReference type="PANTHER" id="PTHR43842:SF2">
    <property type="entry name" value="PROPIONYL-COA CARBOXYLASE BETA CHAIN, MITOCHONDRIAL"/>
    <property type="match status" value="1"/>
</dbReference>
<dbReference type="Proteomes" id="UP001603978">
    <property type="component" value="Unassembled WGS sequence"/>
</dbReference>
<keyword evidence="5" id="KW-1185">Reference proteome</keyword>
<dbReference type="EC" id="6.-.-.-" evidence="4"/>
<feature type="domain" description="CoA carboxyltransferase N-terminal" evidence="2">
    <location>
        <begin position="1"/>
        <end position="228"/>
    </location>
</feature>
<keyword evidence="4" id="KW-0436">Ligase</keyword>
<dbReference type="GO" id="GO:0016874">
    <property type="term" value="F:ligase activity"/>
    <property type="evidence" value="ECO:0007669"/>
    <property type="project" value="UniProtKB-KW"/>
</dbReference>
<dbReference type="SUPFAM" id="SSF52096">
    <property type="entry name" value="ClpP/crotonase"/>
    <property type="match status" value="2"/>
</dbReference>
<sequence>MTVVSTIPVESPAEPAADPLAPSSRLARLLDPGSAVPLHGDDDSGVLTVHGLIDGAPVVAFCTDARRMGGALGAAGALHIVDGIEVAVRQGCPVVGLWHSGGARLADGVESMDGVGRMFAAMTWASGVVPQLSVILGPAAGAAAYGPALTDVVIMARTGRVFVTGPDIVRSVTGETIDMAGLGGPEAHGRKSGVAHIVAADEEDGLRRARRLVGIFTHRGTFDLAALGEPRDLRALLPESPRRAYDVRPLVREILDADGDFEELQPRWAANVLVGLGRLGGRSVGVLANNPLHKGGCLDSLSAEKSARFVRMCDSHGLPLVVLVDVPGYLPGVGQEWGGVVRRGAKLLHAFAESVVPRVTLITRKAYGGAYIAMNSRSLGATTTFAWPGAEVAVMGAESAVGVLHRKALAAAPEAERAELRARLTEEHRRVAGGVERAVAIGVVDEVIAPETSRLRIAEALARAPRARGRHSNIPL</sequence>
<evidence type="ECO:0000259" key="2">
    <source>
        <dbReference type="PROSITE" id="PS50980"/>
    </source>
</evidence>
<dbReference type="InterPro" id="IPR051047">
    <property type="entry name" value="AccD/PCCB"/>
</dbReference>
<dbReference type="PROSITE" id="PS50980">
    <property type="entry name" value="COA_CT_NTER"/>
    <property type="match status" value="1"/>
</dbReference>
<dbReference type="PROSITE" id="PS50989">
    <property type="entry name" value="COA_CT_CTER"/>
    <property type="match status" value="1"/>
</dbReference>
<feature type="region of interest" description="Disordered" evidence="1">
    <location>
        <begin position="1"/>
        <end position="20"/>
    </location>
</feature>
<dbReference type="InterPro" id="IPR029045">
    <property type="entry name" value="ClpP/crotonase-like_dom_sf"/>
</dbReference>
<dbReference type="Gene3D" id="3.90.226.10">
    <property type="entry name" value="2-enoyl-CoA Hydratase, Chain A, domain 1"/>
    <property type="match status" value="2"/>
</dbReference>
<evidence type="ECO:0000313" key="4">
    <source>
        <dbReference type="EMBL" id="MFG1710006.1"/>
    </source>
</evidence>
<name>A0ABW7AUB4_9ACTN</name>
<feature type="domain" description="CoA carboxyltransferase C-terminal" evidence="3">
    <location>
        <begin position="229"/>
        <end position="476"/>
    </location>
</feature>
<evidence type="ECO:0000256" key="1">
    <source>
        <dbReference type="SAM" id="MobiDB-lite"/>
    </source>
</evidence>
<comment type="caution">
    <text evidence="4">The sequence shown here is derived from an EMBL/GenBank/DDBJ whole genome shotgun (WGS) entry which is preliminary data.</text>
</comment>
<dbReference type="PANTHER" id="PTHR43842">
    <property type="entry name" value="PROPIONYL-COA CARBOXYLASE BETA CHAIN"/>
    <property type="match status" value="1"/>
</dbReference>
<dbReference type="EMBL" id="JBICRM010000042">
    <property type="protein sequence ID" value="MFG1710006.1"/>
    <property type="molecule type" value="Genomic_DNA"/>
</dbReference>
<dbReference type="RefSeq" id="WP_393175362.1">
    <property type="nucleotide sequence ID" value="NZ_JBICRM010000042.1"/>
</dbReference>
<dbReference type="InterPro" id="IPR011762">
    <property type="entry name" value="COA_CT_N"/>
</dbReference>
<organism evidence="4 5">
    <name type="scientific">Nonomuraea marmarensis</name>
    <dbReference type="NCBI Taxonomy" id="3351344"/>
    <lineage>
        <taxon>Bacteria</taxon>
        <taxon>Bacillati</taxon>
        <taxon>Actinomycetota</taxon>
        <taxon>Actinomycetes</taxon>
        <taxon>Streptosporangiales</taxon>
        <taxon>Streptosporangiaceae</taxon>
        <taxon>Nonomuraea</taxon>
    </lineage>
</organism>
<dbReference type="Pfam" id="PF01039">
    <property type="entry name" value="Carboxyl_trans"/>
    <property type="match status" value="1"/>
</dbReference>
<gene>
    <name evidence="4" type="ORF">ACFLIM_43255</name>
</gene>
<dbReference type="InterPro" id="IPR034733">
    <property type="entry name" value="AcCoA_carboxyl_beta"/>
</dbReference>
<proteinExistence type="predicted"/>
<dbReference type="InterPro" id="IPR011763">
    <property type="entry name" value="COA_CT_C"/>
</dbReference>
<protein>
    <submittedName>
        <fullName evidence="4">Acyl-CoA carboxylase subunit beta</fullName>
        <ecNumber evidence="4">6.-.-.-</ecNumber>
    </submittedName>
</protein>
<accession>A0ABW7AUB4</accession>
<reference evidence="4 5" key="1">
    <citation type="submission" date="2024-10" db="EMBL/GenBank/DDBJ databases">
        <authorList>
            <person name="Topkara A.R."/>
            <person name="Saygin H."/>
        </authorList>
    </citation>
    <scope>NUCLEOTIDE SEQUENCE [LARGE SCALE GENOMIC DNA]</scope>
    <source>
        <strain evidence="4 5">M3C6</strain>
    </source>
</reference>
<evidence type="ECO:0000259" key="3">
    <source>
        <dbReference type="PROSITE" id="PS50989"/>
    </source>
</evidence>